<comment type="caution">
    <text evidence="3">The sequence shown here is derived from an EMBL/GenBank/DDBJ whole genome shotgun (WGS) entry which is preliminary data.</text>
</comment>
<dbReference type="PANTHER" id="PTHR46268">
    <property type="entry name" value="STRESS RESPONSE PROTEIN NHAX"/>
    <property type="match status" value="1"/>
</dbReference>
<feature type="domain" description="UspA" evidence="2">
    <location>
        <begin position="2"/>
        <end position="118"/>
    </location>
</feature>
<dbReference type="CDD" id="cd00293">
    <property type="entry name" value="USP-like"/>
    <property type="match status" value="1"/>
</dbReference>
<comment type="similarity">
    <text evidence="1">Belongs to the universal stress protein A family.</text>
</comment>
<accession>A0A8J7G3T6</accession>
<dbReference type="EMBL" id="JADKPV010000005">
    <property type="protein sequence ID" value="MBF4501745.1"/>
    <property type="molecule type" value="Genomic_DNA"/>
</dbReference>
<sequence length="130" mass="14103">MKIIVPIDGTNQSYELVPFAVELAKRYGDEIIFLNIQQNLQELGLPAVKKSAELVKDEGVAYSAKVRTGIAAMEIVAESSNANIRYIVMAKGKGDEEAIGSVSAHVLKLATCPIVFVPKCAIEVKNRKSQ</sequence>
<name>A0A8J7G3T6_9BACL</name>
<reference evidence="3" key="1">
    <citation type="submission" date="2020-11" db="EMBL/GenBank/DDBJ databases">
        <title>Multidrug resistant novel bacterium Savagea serpentis sp. nov., isolated from the scats of a vine snake (Ahaetulla nasuta).</title>
        <authorList>
            <person name="Venkata Ramana V."/>
            <person name="Vikas Patil S."/>
            <person name="Yogita Lugani V."/>
        </authorList>
    </citation>
    <scope>NUCLEOTIDE SEQUENCE</scope>
    <source>
        <strain evidence="3">SN6</strain>
    </source>
</reference>
<evidence type="ECO:0000256" key="1">
    <source>
        <dbReference type="ARBA" id="ARBA00008791"/>
    </source>
</evidence>
<keyword evidence="4" id="KW-1185">Reference proteome</keyword>
<dbReference type="RefSeq" id="WP_194563227.1">
    <property type="nucleotide sequence ID" value="NZ_JADKPV010000005.1"/>
</dbReference>
<protein>
    <submittedName>
        <fullName evidence="3">Universal stress protein</fullName>
    </submittedName>
</protein>
<dbReference type="InterPro" id="IPR014729">
    <property type="entry name" value="Rossmann-like_a/b/a_fold"/>
</dbReference>
<proteinExistence type="inferred from homology"/>
<evidence type="ECO:0000259" key="2">
    <source>
        <dbReference type="Pfam" id="PF00582"/>
    </source>
</evidence>
<dbReference type="Pfam" id="PF00582">
    <property type="entry name" value="Usp"/>
    <property type="match status" value="1"/>
</dbReference>
<dbReference type="SUPFAM" id="SSF52402">
    <property type="entry name" value="Adenine nucleotide alpha hydrolases-like"/>
    <property type="match status" value="1"/>
</dbReference>
<organism evidence="3 4">
    <name type="scientific">Savagea serpentis</name>
    <dbReference type="NCBI Taxonomy" id="2785297"/>
    <lineage>
        <taxon>Bacteria</taxon>
        <taxon>Bacillati</taxon>
        <taxon>Bacillota</taxon>
        <taxon>Bacilli</taxon>
        <taxon>Bacillales</taxon>
        <taxon>Caryophanaceae</taxon>
        <taxon>Savagea</taxon>
    </lineage>
</organism>
<dbReference type="Gene3D" id="3.40.50.620">
    <property type="entry name" value="HUPs"/>
    <property type="match status" value="1"/>
</dbReference>
<gene>
    <name evidence="3" type="ORF">IRY55_10245</name>
</gene>
<evidence type="ECO:0000313" key="3">
    <source>
        <dbReference type="EMBL" id="MBF4501745.1"/>
    </source>
</evidence>
<dbReference type="InterPro" id="IPR006016">
    <property type="entry name" value="UspA"/>
</dbReference>
<dbReference type="PANTHER" id="PTHR46268:SF6">
    <property type="entry name" value="UNIVERSAL STRESS PROTEIN UP12"/>
    <property type="match status" value="1"/>
</dbReference>
<dbReference type="AlphaFoldDB" id="A0A8J7G3T6"/>
<dbReference type="Proteomes" id="UP000622653">
    <property type="component" value="Unassembled WGS sequence"/>
</dbReference>
<evidence type="ECO:0000313" key="4">
    <source>
        <dbReference type="Proteomes" id="UP000622653"/>
    </source>
</evidence>